<organism evidence="1 2">
    <name type="scientific">Archangium violaceum Cb vi76</name>
    <dbReference type="NCBI Taxonomy" id="1406225"/>
    <lineage>
        <taxon>Bacteria</taxon>
        <taxon>Pseudomonadati</taxon>
        <taxon>Myxococcota</taxon>
        <taxon>Myxococcia</taxon>
        <taxon>Myxococcales</taxon>
        <taxon>Cystobacterineae</taxon>
        <taxon>Archangiaceae</taxon>
        <taxon>Archangium</taxon>
    </lineage>
</organism>
<comment type="caution">
    <text evidence="1">The sequence shown here is derived from an EMBL/GenBank/DDBJ whole genome shotgun (WGS) entry which is preliminary data.</text>
</comment>
<protein>
    <submittedName>
        <fullName evidence="1">Uncharacterized protein</fullName>
    </submittedName>
</protein>
<evidence type="ECO:0000313" key="2">
    <source>
        <dbReference type="Proteomes" id="UP000028547"/>
    </source>
</evidence>
<reference evidence="1 2" key="1">
    <citation type="submission" date="2014-07" db="EMBL/GenBank/DDBJ databases">
        <title>Draft Genome Sequence of Gephyronic Acid Producer, Cystobacter violaceus Strain Cb vi76.</title>
        <authorList>
            <person name="Stevens D.C."/>
            <person name="Young J."/>
            <person name="Carmichael R."/>
            <person name="Tan J."/>
            <person name="Taylor R.E."/>
        </authorList>
    </citation>
    <scope>NUCLEOTIDE SEQUENCE [LARGE SCALE GENOMIC DNA]</scope>
    <source>
        <strain evidence="1 2">Cb vi76</strain>
    </source>
</reference>
<name>A0A084SGU7_9BACT</name>
<dbReference type="AlphaFoldDB" id="A0A084SGU7"/>
<gene>
    <name evidence="1" type="ORF">Q664_46195</name>
</gene>
<dbReference type="EMBL" id="JPMI01000352">
    <property type="protein sequence ID" value="KFA87682.1"/>
    <property type="molecule type" value="Genomic_DNA"/>
</dbReference>
<evidence type="ECO:0000313" key="1">
    <source>
        <dbReference type="EMBL" id="KFA87682.1"/>
    </source>
</evidence>
<dbReference type="Proteomes" id="UP000028547">
    <property type="component" value="Unassembled WGS sequence"/>
</dbReference>
<accession>A0A084SGU7</accession>
<proteinExistence type="predicted"/>
<sequence length="74" mass="7706">MLLPCLCPGLGGAMDSPSPDSESPLDLYSGQVRWRFGHELYALAEGGTLLFPEADGALRPGAFASLGLGVDNAR</sequence>